<accession>A0A8K0DKJ5</accession>
<dbReference type="OrthoDB" id="288590at2759"/>
<keyword evidence="2" id="KW-1185">Reference proteome</keyword>
<evidence type="ECO:0000313" key="2">
    <source>
        <dbReference type="Proteomes" id="UP000796880"/>
    </source>
</evidence>
<organism evidence="1 2">
    <name type="scientific">Rhamnella rubrinervis</name>
    <dbReference type="NCBI Taxonomy" id="2594499"/>
    <lineage>
        <taxon>Eukaryota</taxon>
        <taxon>Viridiplantae</taxon>
        <taxon>Streptophyta</taxon>
        <taxon>Embryophyta</taxon>
        <taxon>Tracheophyta</taxon>
        <taxon>Spermatophyta</taxon>
        <taxon>Magnoliopsida</taxon>
        <taxon>eudicotyledons</taxon>
        <taxon>Gunneridae</taxon>
        <taxon>Pentapetalae</taxon>
        <taxon>rosids</taxon>
        <taxon>fabids</taxon>
        <taxon>Rosales</taxon>
        <taxon>Rhamnaceae</taxon>
        <taxon>rhamnoid group</taxon>
        <taxon>Rhamneae</taxon>
        <taxon>Rhamnella</taxon>
    </lineage>
</organism>
<dbReference type="Proteomes" id="UP000796880">
    <property type="component" value="Unassembled WGS sequence"/>
</dbReference>
<reference evidence="1" key="1">
    <citation type="submission" date="2020-03" db="EMBL/GenBank/DDBJ databases">
        <title>A high-quality chromosome-level genome assembly of a woody plant with both climbing and erect habits, Rhamnella rubrinervis.</title>
        <authorList>
            <person name="Lu Z."/>
            <person name="Yang Y."/>
            <person name="Zhu X."/>
            <person name="Sun Y."/>
        </authorList>
    </citation>
    <scope>NUCLEOTIDE SEQUENCE</scope>
    <source>
        <strain evidence="1">BYM</strain>
        <tissue evidence="1">Leaf</tissue>
    </source>
</reference>
<sequence length="87" mass="9547">MCYSPTCQRRKKCLRFAEAGGLGQGSRRAEREADRVHVRRAGIVYGQLEGDHAFGMEDQTGGLQVKYGGVWVGVEPSHGANVINVRD</sequence>
<dbReference type="EMBL" id="VOIH02000012">
    <property type="protein sequence ID" value="KAF3432126.1"/>
    <property type="molecule type" value="Genomic_DNA"/>
</dbReference>
<gene>
    <name evidence="1" type="ORF">FNV43_RR26865</name>
</gene>
<proteinExistence type="predicted"/>
<comment type="caution">
    <text evidence="1">The sequence shown here is derived from an EMBL/GenBank/DDBJ whole genome shotgun (WGS) entry which is preliminary data.</text>
</comment>
<evidence type="ECO:0000313" key="1">
    <source>
        <dbReference type="EMBL" id="KAF3432126.1"/>
    </source>
</evidence>
<dbReference type="SUPFAM" id="SSF51197">
    <property type="entry name" value="Clavaminate synthase-like"/>
    <property type="match status" value="1"/>
</dbReference>
<protein>
    <submittedName>
        <fullName evidence="1">Uncharacterized protein</fullName>
    </submittedName>
</protein>
<dbReference type="AlphaFoldDB" id="A0A8K0DKJ5"/>
<name>A0A8K0DKJ5_9ROSA</name>